<feature type="compositionally biased region" description="Acidic residues" evidence="1">
    <location>
        <begin position="127"/>
        <end position="142"/>
    </location>
</feature>
<protein>
    <submittedName>
        <fullName evidence="2">Uncharacterized protein</fullName>
    </submittedName>
</protein>
<dbReference type="Proteomes" id="UP000234323">
    <property type="component" value="Unassembled WGS sequence"/>
</dbReference>
<comment type="caution">
    <text evidence="2">The sequence shown here is derived from an EMBL/GenBank/DDBJ whole genome shotgun (WGS) entry which is preliminary data.</text>
</comment>
<name>A0A2I1HB11_9GLOM</name>
<evidence type="ECO:0000313" key="3">
    <source>
        <dbReference type="Proteomes" id="UP000234323"/>
    </source>
</evidence>
<gene>
    <name evidence="2" type="ORF">RhiirA4_476102</name>
</gene>
<dbReference type="VEuPathDB" id="FungiDB:RhiirA1_391766"/>
<evidence type="ECO:0000256" key="1">
    <source>
        <dbReference type="SAM" id="MobiDB-lite"/>
    </source>
</evidence>
<reference evidence="2 3" key="1">
    <citation type="submission" date="2015-10" db="EMBL/GenBank/DDBJ databases">
        <title>Genome analyses suggest a sexual origin of heterokaryosis in a supposedly ancient asexual fungus.</title>
        <authorList>
            <person name="Ropars J."/>
            <person name="Sedzielewska K."/>
            <person name="Noel J."/>
            <person name="Charron P."/>
            <person name="Farinelli L."/>
            <person name="Marton T."/>
            <person name="Kruger M."/>
            <person name="Pelin A."/>
            <person name="Brachmann A."/>
            <person name="Corradi N."/>
        </authorList>
    </citation>
    <scope>NUCLEOTIDE SEQUENCE [LARGE SCALE GENOMIC DNA]</scope>
    <source>
        <strain evidence="2 3">A4</strain>
    </source>
</reference>
<feature type="region of interest" description="Disordered" evidence="1">
    <location>
        <begin position="110"/>
        <end position="151"/>
    </location>
</feature>
<dbReference type="VEuPathDB" id="FungiDB:FUN_011149"/>
<proteinExistence type="predicted"/>
<keyword evidence="3" id="KW-1185">Reference proteome</keyword>
<dbReference type="EMBL" id="LLXI01002057">
    <property type="protein sequence ID" value="PKY56081.1"/>
    <property type="molecule type" value="Genomic_DNA"/>
</dbReference>
<evidence type="ECO:0000313" key="2">
    <source>
        <dbReference type="EMBL" id="PKY56081.1"/>
    </source>
</evidence>
<organism evidence="2 3">
    <name type="scientific">Rhizophagus irregularis</name>
    <dbReference type="NCBI Taxonomy" id="588596"/>
    <lineage>
        <taxon>Eukaryota</taxon>
        <taxon>Fungi</taxon>
        <taxon>Fungi incertae sedis</taxon>
        <taxon>Mucoromycota</taxon>
        <taxon>Glomeromycotina</taxon>
        <taxon>Glomeromycetes</taxon>
        <taxon>Glomerales</taxon>
        <taxon>Glomeraceae</taxon>
        <taxon>Rhizophagus</taxon>
    </lineage>
</organism>
<accession>A0A2I1HB11</accession>
<sequence length="151" mass="17233">MLKNVSPHDENVNLPSNFYDKLINGLRTKLRSIIPNIPIYSIKIYINNKRNYFRLVLKNSFQQKDEKMSSLLGSIFGTLGNLFGNFLPSWGRDQASDDIRPVLHDLPVNVHPVNEDHGDSGSSSEYDTADEGENTTNEEDYYDIPINRRSS</sequence>
<dbReference type="AlphaFoldDB" id="A0A2I1HB11"/>